<comment type="cofactor">
    <cofactor evidence="1 8">
        <name>FAD</name>
        <dbReference type="ChEBI" id="CHEBI:57692"/>
    </cofactor>
</comment>
<dbReference type="OrthoDB" id="66881at2759"/>
<accession>A0A7R9A2D5</accession>
<keyword evidence="6 8" id="KW-0560">Oxidoreductase</keyword>
<dbReference type="InterPro" id="IPR050346">
    <property type="entry name" value="FMO-like"/>
</dbReference>
<evidence type="ECO:0000256" key="5">
    <source>
        <dbReference type="ARBA" id="ARBA00022857"/>
    </source>
</evidence>
<evidence type="ECO:0000256" key="8">
    <source>
        <dbReference type="RuleBase" id="RU361177"/>
    </source>
</evidence>
<sequence length="546" mass="62413">MRSLPNRAGTQERGSERTEGKRIFAYHGREVAKKFFAPNLRKVGPHGEHHYRYDASEIVDKDSQGKEKEREEKWMKAVQQVAVIGAGGAGLAALRHLAGQPGLSVVAYELSSQIGGTWVYTDKTGKDEHGLPIHSSMYEHMRTNLPKEVMAFPDFPFPEEDASFLHHTKVLEYLEGYAKHFNLYKHYAVPRMPKIPGLDSYKGQVMHSHDYRNSEPFIDKKVFILGAGPSGLDISIELAAVTPCVYLSHKKAPLKTRLPKNVVQIPVVERVEENSFVLPDGNRVEADVLLVCTGYEYSFPFLDPDCGIQVTDNRVEPLYKHCIHINHPQSMFFVGIPFTVCPFPLFHFQGLLAKKLLLEGLELPSSKEMLSDGEAEWSKRAAQGFPKHRYHCMHGLFQDYLDSLAQWMQIETLPPAFTSLYTHIFNSIYHDSLADLKERRFRLLLVVKQVLTGELSLPCREEMEEDIKEEMKLKFQLGFPLHHYHKMGNLQWSYNDAMADLAKCQRLARVVCDLYDTVHNIRMLDVTSYKDINFRLTGNDSFARIS</sequence>
<dbReference type="InterPro" id="IPR036188">
    <property type="entry name" value="FAD/NAD-bd_sf"/>
</dbReference>
<name>A0A7R9A2D5_9CRUS</name>
<evidence type="ECO:0000313" key="10">
    <source>
        <dbReference type="EMBL" id="CAD7243552.1"/>
    </source>
</evidence>
<evidence type="ECO:0000256" key="6">
    <source>
        <dbReference type="ARBA" id="ARBA00023002"/>
    </source>
</evidence>
<dbReference type="EC" id="1.-.-.-" evidence="8"/>
<evidence type="ECO:0000313" key="11">
    <source>
        <dbReference type="Proteomes" id="UP000677054"/>
    </source>
</evidence>
<dbReference type="PRINTS" id="PR00419">
    <property type="entry name" value="ADXRDTASE"/>
</dbReference>
<evidence type="ECO:0000256" key="9">
    <source>
        <dbReference type="SAM" id="MobiDB-lite"/>
    </source>
</evidence>
<evidence type="ECO:0000256" key="1">
    <source>
        <dbReference type="ARBA" id="ARBA00001974"/>
    </source>
</evidence>
<dbReference type="Proteomes" id="UP000677054">
    <property type="component" value="Unassembled WGS sequence"/>
</dbReference>
<proteinExistence type="inferred from homology"/>
<dbReference type="EMBL" id="LR899968">
    <property type="protein sequence ID" value="CAD7243552.1"/>
    <property type="molecule type" value="Genomic_DNA"/>
</dbReference>
<dbReference type="GO" id="GO:0004499">
    <property type="term" value="F:N,N-dimethylaniline monooxygenase activity"/>
    <property type="evidence" value="ECO:0007669"/>
    <property type="project" value="InterPro"/>
</dbReference>
<feature type="compositionally biased region" description="Basic and acidic residues" evidence="9">
    <location>
        <begin position="13"/>
        <end position="22"/>
    </location>
</feature>
<keyword evidence="7 8" id="KW-0503">Monooxygenase</keyword>
<keyword evidence="3 8" id="KW-0285">Flavoprotein</keyword>
<dbReference type="Pfam" id="PF00743">
    <property type="entry name" value="FMO-like"/>
    <property type="match status" value="2"/>
</dbReference>
<evidence type="ECO:0000256" key="2">
    <source>
        <dbReference type="ARBA" id="ARBA00009183"/>
    </source>
</evidence>
<evidence type="ECO:0000256" key="3">
    <source>
        <dbReference type="ARBA" id="ARBA00022630"/>
    </source>
</evidence>
<keyword evidence="4 8" id="KW-0274">FAD</keyword>
<dbReference type="AlphaFoldDB" id="A0A7R9A2D5"/>
<gene>
    <name evidence="10" type="ORF">DSTB1V02_LOCUS3469</name>
</gene>
<dbReference type="SUPFAM" id="SSF51905">
    <property type="entry name" value="FAD/NAD(P)-binding domain"/>
    <property type="match status" value="2"/>
</dbReference>
<dbReference type="EMBL" id="CAJPEV010000451">
    <property type="protein sequence ID" value="CAG0885434.1"/>
    <property type="molecule type" value="Genomic_DNA"/>
</dbReference>
<protein>
    <recommendedName>
        <fullName evidence="8">Flavin-containing monooxygenase</fullName>
        <ecNumber evidence="8">1.-.-.-</ecNumber>
    </recommendedName>
</protein>
<organism evidence="10">
    <name type="scientific">Darwinula stevensoni</name>
    <dbReference type="NCBI Taxonomy" id="69355"/>
    <lineage>
        <taxon>Eukaryota</taxon>
        <taxon>Metazoa</taxon>
        <taxon>Ecdysozoa</taxon>
        <taxon>Arthropoda</taxon>
        <taxon>Crustacea</taxon>
        <taxon>Oligostraca</taxon>
        <taxon>Ostracoda</taxon>
        <taxon>Podocopa</taxon>
        <taxon>Podocopida</taxon>
        <taxon>Darwinulocopina</taxon>
        <taxon>Darwinuloidea</taxon>
        <taxon>Darwinulidae</taxon>
        <taxon>Darwinula</taxon>
    </lineage>
</organism>
<dbReference type="GO" id="GO:0050661">
    <property type="term" value="F:NADP binding"/>
    <property type="evidence" value="ECO:0007669"/>
    <property type="project" value="InterPro"/>
</dbReference>
<feature type="region of interest" description="Disordered" evidence="9">
    <location>
        <begin position="1"/>
        <end position="22"/>
    </location>
</feature>
<dbReference type="Gene3D" id="3.50.50.60">
    <property type="entry name" value="FAD/NAD(P)-binding domain"/>
    <property type="match status" value="4"/>
</dbReference>
<dbReference type="GO" id="GO:0050660">
    <property type="term" value="F:flavin adenine dinucleotide binding"/>
    <property type="evidence" value="ECO:0007669"/>
    <property type="project" value="InterPro"/>
</dbReference>
<dbReference type="InterPro" id="IPR020946">
    <property type="entry name" value="Flavin_mOase-like"/>
</dbReference>
<dbReference type="PANTHER" id="PTHR23023">
    <property type="entry name" value="DIMETHYLANILINE MONOOXYGENASE"/>
    <property type="match status" value="1"/>
</dbReference>
<keyword evidence="11" id="KW-1185">Reference proteome</keyword>
<dbReference type="FunFam" id="3.50.50.60:FF:000138">
    <property type="entry name" value="Flavin-containing monooxygenase"/>
    <property type="match status" value="1"/>
</dbReference>
<evidence type="ECO:0000256" key="7">
    <source>
        <dbReference type="ARBA" id="ARBA00023033"/>
    </source>
</evidence>
<comment type="similarity">
    <text evidence="2 8">Belongs to the FMO family.</text>
</comment>
<keyword evidence="5" id="KW-0521">NADP</keyword>
<evidence type="ECO:0000256" key="4">
    <source>
        <dbReference type="ARBA" id="ARBA00022827"/>
    </source>
</evidence>
<reference evidence="10" key="1">
    <citation type="submission" date="2020-11" db="EMBL/GenBank/DDBJ databases">
        <authorList>
            <person name="Tran Van P."/>
        </authorList>
    </citation>
    <scope>NUCLEOTIDE SEQUENCE</scope>
</reference>